<evidence type="ECO:0000313" key="8">
    <source>
        <dbReference type="EMBL" id="PMD62614.1"/>
    </source>
</evidence>
<proteinExistence type="predicted"/>
<evidence type="ECO:0000313" key="9">
    <source>
        <dbReference type="Proteomes" id="UP000235371"/>
    </source>
</evidence>
<keyword evidence="2 6" id="KW-0812">Transmembrane</keyword>
<feature type="transmembrane region" description="Helical" evidence="6">
    <location>
        <begin position="259"/>
        <end position="278"/>
    </location>
</feature>
<reference evidence="8 9" key="1">
    <citation type="submission" date="2016-04" db="EMBL/GenBank/DDBJ databases">
        <title>A degradative enzymes factory behind the ericoid mycorrhizal symbiosis.</title>
        <authorList>
            <consortium name="DOE Joint Genome Institute"/>
            <person name="Martino E."/>
            <person name="Morin E."/>
            <person name="Grelet G."/>
            <person name="Kuo A."/>
            <person name="Kohler A."/>
            <person name="Daghino S."/>
            <person name="Barry K."/>
            <person name="Choi C."/>
            <person name="Cichocki N."/>
            <person name="Clum A."/>
            <person name="Copeland A."/>
            <person name="Hainaut M."/>
            <person name="Haridas S."/>
            <person name="Labutti K."/>
            <person name="Lindquist E."/>
            <person name="Lipzen A."/>
            <person name="Khouja H.-R."/>
            <person name="Murat C."/>
            <person name="Ohm R."/>
            <person name="Olson A."/>
            <person name="Spatafora J."/>
            <person name="Veneault-Fourrey C."/>
            <person name="Henrissat B."/>
            <person name="Grigoriev I."/>
            <person name="Martin F."/>
            <person name="Perotto S."/>
        </authorList>
    </citation>
    <scope>NUCLEOTIDE SEQUENCE [LARGE SCALE GENOMIC DNA]</scope>
    <source>
        <strain evidence="8 9">E</strain>
    </source>
</reference>
<dbReference type="GeneID" id="36582384"/>
<gene>
    <name evidence="8" type="ORF">K444DRAFT_523670</name>
</gene>
<name>A0A2J6THX6_9HELO</name>
<dbReference type="InParanoid" id="A0A2J6THX6"/>
<keyword evidence="4 6" id="KW-0472">Membrane</keyword>
<dbReference type="Proteomes" id="UP000235371">
    <property type="component" value="Unassembled WGS sequence"/>
</dbReference>
<feature type="compositionally biased region" description="Basic and acidic residues" evidence="5">
    <location>
        <begin position="35"/>
        <end position="50"/>
    </location>
</feature>
<dbReference type="CDD" id="cd07042">
    <property type="entry name" value="STAS_SulP_like_sulfate_transporter"/>
    <property type="match status" value="1"/>
</dbReference>
<dbReference type="InterPro" id="IPR011547">
    <property type="entry name" value="SLC26A/SulP_dom"/>
</dbReference>
<sequence>MTSRRPTSPGSASSSRNPSINSQAINPHAPSTPSHLRESQTAHSSPEDTRGSALEDGEDTRISSVEDKDKAPCSSEASPNTYPTHLSTDPAAEDDALDGSTREAGDLTGRASESTPLLQKPFEFLLSSPPHEGPCGHGTFSPRADSMRSGDSDYSFGRSARALGRPDSGEGRSMFSSIFETVGMKNGSGGKKKISTTSYLAEQHGIDTRTMYFPYYIPALAWIPQYRWKHLQGDLIAAITMASFYIPMALSLASNLAHVPAINGLYSFVFNPIIYAILGSCPQMVVGPEAAGSLLVGTVVKSSVDNGRADEGDDEIHARVAGVVTGMAGAIIFIAGLTRLGFLDSVLSRPFLRGFISAIGFVIIVDQLIPELGLQGLASEVGGVSHASSVDKLRFLFGNINKASAITCAVAGISFATIMMFREGKKRLQPRYPGVAYFPDRFLVVVLSAILTWQLRWDEMGLEVLGEVKSTTNGNPFPFHWPFQVSHMKHVREAMGTSFLIALLGFFESSVAAKSLGGGEGKDGIQGIALSANRELVALGVANLVGGCFSALPAFGGYGRSKVNASTGGKTPMSSIFLSIITIICILFLLPAFYYLPKAVLSSMISVVAWSLIEEAPHDILFFIQIRGWTELGLMFIIFAATIFYSLTLGIAIGVGLSLLSVIKHSTRPRIQILGRIPGTNRFENAEDNPDKLEFIEGCLIVKIPEPLTFANTGDLKNRLRRLELYGTTSAHPALPRVRSPEHNKNIIFDIHGVTSLDGSGTQVLEEIVRGYRERGVRVFFSRGPLEGTPVYELFQRSGILETIGGKDHFVDDVGEALRLTEVDEGDDVCYTNLAGDEGRG</sequence>
<feature type="compositionally biased region" description="Polar residues" evidence="5">
    <location>
        <begin position="75"/>
        <end position="87"/>
    </location>
</feature>
<feature type="transmembrane region" description="Helical" evidence="6">
    <location>
        <begin position="403"/>
        <end position="421"/>
    </location>
</feature>
<protein>
    <recommendedName>
        <fullName evidence="7">STAS domain-containing protein</fullName>
    </recommendedName>
</protein>
<dbReference type="RefSeq" id="XP_024739518.1">
    <property type="nucleotide sequence ID" value="XM_024874304.1"/>
</dbReference>
<feature type="compositionally biased region" description="Low complexity" evidence="5">
    <location>
        <begin position="1"/>
        <end position="22"/>
    </location>
</feature>
<comment type="subcellular location">
    <subcellularLocation>
        <location evidence="1">Membrane</location>
        <topology evidence="1">Multi-pass membrane protein</topology>
    </subcellularLocation>
</comment>
<evidence type="ECO:0000256" key="5">
    <source>
        <dbReference type="SAM" id="MobiDB-lite"/>
    </source>
</evidence>
<feature type="compositionally biased region" description="Polar residues" evidence="5">
    <location>
        <begin position="23"/>
        <end position="34"/>
    </location>
</feature>
<dbReference type="STRING" id="1095630.A0A2J6THX6"/>
<dbReference type="AlphaFoldDB" id="A0A2J6THX6"/>
<keyword evidence="3 6" id="KW-1133">Transmembrane helix</keyword>
<dbReference type="Pfam" id="PF01740">
    <property type="entry name" value="STAS"/>
    <property type="match status" value="1"/>
</dbReference>
<feature type="transmembrane region" description="Helical" evidence="6">
    <location>
        <begin position="632"/>
        <end position="660"/>
    </location>
</feature>
<dbReference type="InterPro" id="IPR002645">
    <property type="entry name" value="STAS_dom"/>
</dbReference>
<dbReference type="PANTHER" id="PTHR11814">
    <property type="entry name" value="SULFATE TRANSPORTER"/>
    <property type="match status" value="1"/>
</dbReference>
<feature type="transmembrane region" description="Helical" evidence="6">
    <location>
        <begin position="316"/>
        <end position="338"/>
    </location>
</feature>
<dbReference type="OrthoDB" id="427213at2759"/>
<evidence type="ECO:0000256" key="2">
    <source>
        <dbReference type="ARBA" id="ARBA00022692"/>
    </source>
</evidence>
<dbReference type="EMBL" id="KZ613783">
    <property type="protein sequence ID" value="PMD62614.1"/>
    <property type="molecule type" value="Genomic_DNA"/>
</dbReference>
<evidence type="ECO:0000256" key="6">
    <source>
        <dbReference type="SAM" id="Phobius"/>
    </source>
</evidence>
<feature type="domain" description="STAS" evidence="7">
    <location>
        <begin position="689"/>
        <end position="821"/>
    </location>
</feature>
<dbReference type="PROSITE" id="PS50801">
    <property type="entry name" value="STAS"/>
    <property type="match status" value="1"/>
</dbReference>
<dbReference type="GO" id="GO:0016020">
    <property type="term" value="C:membrane"/>
    <property type="evidence" value="ECO:0007669"/>
    <property type="project" value="UniProtKB-SubCell"/>
</dbReference>
<feature type="region of interest" description="Disordered" evidence="5">
    <location>
        <begin position="133"/>
        <end position="170"/>
    </location>
</feature>
<evidence type="ECO:0000256" key="4">
    <source>
        <dbReference type="ARBA" id="ARBA00023136"/>
    </source>
</evidence>
<dbReference type="Pfam" id="PF00916">
    <property type="entry name" value="Sulfate_transp"/>
    <property type="match status" value="1"/>
</dbReference>
<evidence type="ECO:0000259" key="7">
    <source>
        <dbReference type="PROSITE" id="PS50801"/>
    </source>
</evidence>
<dbReference type="InterPro" id="IPR001902">
    <property type="entry name" value="SLC26A/SulP_fam"/>
</dbReference>
<organism evidence="8 9">
    <name type="scientific">Hyaloscypha bicolor E</name>
    <dbReference type="NCBI Taxonomy" id="1095630"/>
    <lineage>
        <taxon>Eukaryota</taxon>
        <taxon>Fungi</taxon>
        <taxon>Dikarya</taxon>
        <taxon>Ascomycota</taxon>
        <taxon>Pezizomycotina</taxon>
        <taxon>Leotiomycetes</taxon>
        <taxon>Helotiales</taxon>
        <taxon>Hyaloscyphaceae</taxon>
        <taxon>Hyaloscypha</taxon>
        <taxon>Hyaloscypha bicolor</taxon>
    </lineage>
</organism>
<feature type="compositionally biased region" description="Basic and acidic residues" evidence="5">
    <location>
        <begin position="59"/>
        <end position="71"/>
    </location>
</feature>
<feature type="transmembrane region" description="Helical" evidence="6">
    <location>
        <begin position="536"/>
        <end position="555"/>
    </location>
</feature>
<evidence type="ECO:0000256" key="1">
    <source>
        <dbReference type="ARBA" id="ARBA00004141"/>
    </source>
</evidence>
<dbReference type="GO" id="GO:0055085">
    <property type="term" value="P:transmembrane transport"/>
    <property type="evidence" value="ECO:0007669"/>
    <property type="project" value="InterPro"/>
</dbReference>
<feature type="transmembrane region" description="Helical" evidence="6">
    <location>
        <begin position="235"/>
        <end position="253"/>
    </location>
</feature>
<keyword evidence="9" id="KW-1185">Reference proteome</keyword>
<feature type="region of interest" description="Disordered" evidence="5">
    <location>
        <begin position="1"/>
        <end position="116"/>
    </location>
</feature>
<dbReference type="Gene3D" id="3.30.750.24">
    <property type="entry name" value="STAS domain"/>
    <property type="match status" value="1"/>
</dbReference>
<dbReference type="InterPro" id="IPR036513">
    <property type="entry name" value="STAS_dom_sf"/>
</dbReference>
<evidence type="ECO:0000256" key="3">
    <source>
        <dbReference type="ARBA" id="ARBA00022989"/>
    </source>
</evidence>
<accession>A0A2J6THX6</accession>
<dbReference type="FunCoup" id="A0A2J6THX6">
    <property type="interactions" value="305"/>
</dbReference>
<dbReference type="SUPFAM" id="SSF52091">
    <property type="entry name" value="SpoIIaa-like"/>
    <property type="match status" value="1"/>
</dbReference>
<dbReference type="FunFam" id="3.30.750.24:FF:000036">
    <property type="entry name" value="Putative sulfate transporter YPR003C"/>
    <property type="match status" value="1"/>
</dbReference>
<feature type="transmembrane region" description="Helical" evidence="6">
    <location>
        <begin position="576"/>
        <end position="596"/>
    </location>
</feature>
<feature type="transmembrane region" description="Helical" evidence="6">
    <location>
        <begin position="350"/>
        <end position="369"/>
    </location>
</feature>